<dbReference type="AlphaFoldDB" id="A0A2A7SQV1"/>
<keyword evidence="1" id="KW-0812">Transmembrane</keyword>
<dbReference type="Proteomes" id="UP000220669">
    <property type="component" value="Unassembled WGS sequence"/>
</dbReference>
<dbReference type="RefSeq" id="WP_005877528.1">
    <property type="nucleotide sequence ID" value="NZ_CABGIQ010000069.1"/>
</dbReference>
<reference evidence="2 3" key="1">
    <citation type="submission" date="2017-09" db="EMBL/GenBank/DDBJ databases">
        <title>FDA dAtabase for Regulatory Grade micrObial Sequences (FDA-ARGOS): Supporting development and validation of Infectious Disease Dx tests.</title>
        <authorList>
            <person name="Minogue T."/>
            <person name="Wolcott M."/>
            <person name="Wasieloski L."/>
            <person name="Aguilar W."/>
            <person name="Moore D."/>
            <person name="Tallon L.J."/>
            <person name="Sadzewicz L."/>
            <person name="Ott S."/>
            <person name="Zhao X."/>
            <person name="Nagaraj S."/>
            <person name="Vavikolanu K."/>
            <person name="Aluvathingal J."/>
            <person name="Nadendla S."/>
            <person name="Sichtig H."/>
        </authorList>
    </citation>
    <scope>NUCLEOTIDE SEQUENCE [LARGE SCALE GENOMIC DNA]</scope>
    <source>
        <strain evidence="2 3">FDAARGOS_396</strain>
    </source>
</reference>
<dbReference type="OrthoDB" id="2193422at2"/>
<protein>
    <submittedName>
        <fullName evidence="2">Uncharacterized protein</fullName>
    </submittedName>
</protein>
<evidence type="ECO:0000256" key="1">
    <source>
        <dbReference type="SAM" id="Phobius"/>
    </source>
</evidence>
<sequence length="65" mass="7470">MQRRNSFLNIFMLIMVLVVAGFAISLFVGVLSSILWFAIKLLIPIAIIIWLIRAISGANRNRKYY</sequence>
<name>A0A2A7SQV1_9ENTE</name>
<feature type="transmembrane region" description="Helical" evidence="1">
    <location>
        <begin position="34"/>
        <end position="55"/>
    </location>
</feature>
<keyword evidence="1" id="KW-1133">Transmembrane helix</keyword>
<dbReference type="GeneID" id="56742710"/>
<proteinExistence type="predicted"/>
<dbReference type="KEGG" id="edu:LIU_01205"/>
<evidence type="ECO:0000313" key="2">
    <source>
        <dbReference type="EMBL" id="PEH46084.1"/>
    </source>
</evidence>
<keyword evidence="1" id="KW-0472">Membrane</keyword>
<evidence type="ECO:0000313" key="3">
    <source>
        <dbReference type="Proteomes" id="UP000220669"/>
    </source>
</evidence>
<dbReference type="EMBL" id="PDEB01000004">
    <property type="protein sequence ID" value="PEH46084.1"/>
    <property type="molecule type" value="Genomic_DNA"/>
</dbReference>
<organism evidence="2 3">
    <name type="scientific">Enterococcus durans</name>
    <dbReference type="NCBI Taxonomy" id="53345"/>
    <lineage>
        <taxon>Bacteria</taxon>
        <taxon>Bacillati</taxon>
        <taxon>Bacillota</taxon>
        <taxon>Bacilli</taxon>
        <taxon>Lactobacillales</taxon>
        <taxon>Enterococcaceae</taxon>
        <taxon>Enterococcus</taxon>
    </lineage>
</organism>
<comment type="caution">
    <text evidence="2">The sequence shown here is derived from an EMBL/GenBank/DDBJ whole genome shotgun (WGS) entry which is preliminary data.</text>
</comment>
<feature type="transmembrane region" description="Helical" evidence="1">
    <location>
        <begin position="7"/>
        <end position="28"/>
    </location>
</feature>
<accession>A0A2A7SQV1</accession>
<gene>
    <name evidence="2" type="ORF">CRM96_14365</name>
</gene>